<sequence>MIKQQHVDGSNRNNNIKKQQQRRLNDDRSNLNTKIFTIPYMKSSLTGNIELTNRYSNWFDI</sequence>
<keyword evidence="3" id="KW-1185">Reference proteome</keyword>
<organism evidence="2 3">
    <name type="scientific">Dermatophagoides pteronyssinus</name>
    <name type="common">European house dust mite</name>
    <dbReference type="NCBI Taxonomy" id="6956"/>
    <lineage>
        <taxon>Eukaryota</taxon>
        <taxon>Metazoa</taxon>
        <taxon>Ecdysozoa</taxon>
        <taxon>Arthropoda</taxon>
        <taxon>Chelicerata</taxon>
        <taxon>Arachnida</taxon>
        <taxon>Acari</taxon>
        <taxon>Acariformes</taxon>
        <taxon>Sarcoptiformes</taxon>
        <taxon>Astigmata</taxon>
        <taxon>Psoroptidia</taxon>
        <taxon>Analgoidea</taxon>
        <taxon>Pyroglyphidae</taxon>
        <taxon>Dermatophagoidinae</taxon>
        <taxon>Dermatophagoides</taxon>
    </lineage>
</organism>
<proteinExistence type="predicted"/>
<comment type="caution">
    <text evidence="2">The sequence shown here is derived from an EMBL/GenBank/DDBJ whole genome shotgun (WGS) entry which is preliminary data.</text>
</comment>
<evidence type="ECO:0000313" key="3">
    <source>
        <dbReference type="Proteomes" id="UP000887458"/>
    </source>
</evidence>
<gene>
    <name evidence="2" type="ORF">DERP_010406</name>
</gene>
<dbReference type="Proteomes" id="UP000887458">
    <property type="component" value="Unassembled WGS sequence"/>
</dbReference>
<evidence type="ECO:0000256" key="1">
    <source>
        <dbReference type="SAM" id="MobiDB-lite"/>
    </source>
</evidence>
<reference evidence="2 3" key="2">
    <citation type="journal article" date="2022" name="Mol. Biol. Evol.">
        <title>Comparative Genomics Reveals Insights into the Divergent Evolution of Astigmatic Mites and Household Pest Adaptations.</title>
        <authorList>
            <person name="Xiong Q."/>
            <person name="Wan A.T."/>
            <person name="Liu X."/>
            <person name="Fung C.S."/>
            <person name="Xiao X."/>
            <person name="Malainual N."/>
            <person name="Hou J."/>
            <person name="Wang L."/>
            <person name="Wang M."/>
            <person name="Yang K.Y."/>
            <person name="Cui Y."/>
            <person name="Leung E.L."/>
            <person name="Nong W."/>
            <person name="Shin S.K."/>
            <person name="Au S.W."/>
            <person name="Jeong K.Y."/>
            <person name="Chew F.T."/>
            <person name="Hui J.H."/>
            <person name="Leung T.F."/>
            <person name="Tungtrongchitr A."/>
            <person name="Zhong N."/>
            <person name="Liu Z."/>
            <person name="Tsui S.K."/>
        </authorList>
    </citation>
    <scope>NUCLEOTIDE SEQUENCE [LARGE SCALE GENOMIC DNA]</scope>
    <source>
        <strain evidence="2">Derp</strain>
    </source>
</reference>
<feature type="region of interest" description="Disordered" evidence="1">
    <location>
        <begin position="1"/>
        <end position="30"/>
    </location>
</feature>
<protein>
    <submittedName>
        <fullName evidence="2">Uncharacterized protein</fullName>
    </submittedName>
</protein>
<dbReference type="EMBL" id="NJHN03000075">
    <property type="protein sequence ID" value="KAH9417592.1"/>
    <property type="molecule type" value="Genomic_DNA"/>
</dbReference>
<evidence type="ECO:0000313" key="2">
    <source>
        <dbReference type="EMBL" id="KAH9417592.1"/>
    </source>
</evidence>
<accession>A0ABQ8J4S5</accession>
<reference evidence="2 3" key="1">
    <citation type="journal article" date="2018" name="J. Allergy Clin. Immunol.">
        <title>High-quality assembly of Dermatophagoides pteronyssinus genome and transcriptome reveals a wide range of novel allergens.</title>
        <authorList>
            <person name="Liu X.Y."/>
            <person name="Yang K.Y."/>
            <person name="Wang M.Q."/>
            <person name="Kwok J.S."/>
            <person name="Zeng X."/>
            <person name="Yang Z."/>
            <person name="Xiao X.J."/>
            <person name="Lau C.P."/>
            <person name="Li Y."/>
            <person name="Huang Z.M."/>
            <person name="Ba J.G."/>
            <person name="Yim A.K."/>
            <person name="Ouyang C.Y."/>
            <person name="Ngai S.M."/>
            <person name="Chan T.F."/>
            <person name="Leung E.L."/>
            <person name="Liu L."/>
            <person name="Liu Z.G."/>
            <person name="Tsui S.K."/>
        </authorList>
    </citation>
    <scope>NUCLEOTIDE SEQUENCE [LARGE SCALE GENOMIC DNA]</scope>
    <source>
        <strain evidence="2">Derp</strain>
    </source>
</reference>
<name>A0ABQ8J4S5_DERPT</name>